<accession>A0A2U3DRX0</accession>
<protein>
    <submittedName>
        <fullName evidence="1">Uncharacterized protein</fullName>
    </submittedName>
</protein>
<organism evidence="1 2">
    <name type="scientific">Purpureocillium lilacinum</name>
    <name type="common">Paecilomyces lilacinus</name>
    <dbReference type="NCBI Taxonomy" id="33203"/>
    <lineage>
        <taxon>Eukaryota</taxon>
        <taxon>Fungi</taxon>
        <taxon>Dikarya</taxon>
        <taxon>Ascomycota</taxon>
        <taxon>Pezizomycotina</taxon>
        <taxon>Sordariomycetes</taxon>
        <taxon>Hypocreomycetidae</taxon>
        <taxon>Hypocreales</taxon>
        <taxon>Ophiocordycipitaceae</taxon>
        <taxon>Purpureocillium</taxon>
    </lineage>
</organism>
<name>A0A2U3DRX0_PURLI</name>
<dbReference type="AlphaFoldDB" id="A0A2U3DRX0"/>
<gene>
    <name evidence="1" type="ORF">PCL_08348</name>
</gene>
<reference evidence="1 2" key="1">
    <citation type="journal article" date="2016" name="Front. Microbiol.">
        <title>Genome and transcriptome sequences reveal the specific parasitism of the nematophagous Purpureocillium lilacinum 36-1.</title>
        <authorList>
            <person name="Xie J."/>
            <person name="Li S."/>
            <person name="Mo C."/>
            <person name="Xiao X."/>
            <person name="Peng D."/>
            <person name="Wang G."/>
            <person name="Xiao Y."/>
        </authorList>
    </citation>
    <scope>NUCLEOTIDE SEQUENCE [LARGE SCALE GENOMIC DNA]</scope>
    <source>
        <strain evidence="1 2">36-1</strain>
    </source>
</reference>
<evidence type="ECO:0000313" key="2">
    <source>
        <dbReference type="Proteomes" id="UP000245956"/>
    </source>
</evidence>
<evidence type="ECO:0000313" key="1">
    <source>
        <dbReference type="EMBL" id="PWI64989.1"/>
    </source>
</evidence>
<comment type="caution">
    <text evidence="1">The sequence shown here is derived from an EMBL/GenBank/DDBJ whole genome shotgun (WGS) entry which is preliminary data.</text>
</comment>
<proteinExistence type="predicted"/>
<sequence>MLGLAQVSCILFNGGSVPVGCIRESARRSGHVQGFTMTQLHWLATAALAGLANSAIFGHRLAHLADFRLYGAPGCFDDNLGIWTVIEGDVKPGDCRNFNGNTVFSLSNVVILEGCTLYAYMDENCTAGEQAIPEGECASVEETFRAWGMSCHPVELR</sequence>
<dbReference type="Proteomes" id="UP000245956">
    <property type="component" value="Unassembled WGS sequence"/>
</dbReference>
<dbReference type="EMBL" id="LCWV01000040">
    <property type="protein sequence ID" value="PWI64989.1"/>
    <property type="molecule type" value="Genomic_DNA"/>
</dbReference>